<dbReference type="STRING" id="105231.A0A1Y1I2S7"/>
<dbReference type="Gene3D" id="3.40.50.720">
    <property type="entry name" value="NAD(P)-binding Rossmann-like Domain"/>
    <property type="match status" value="1"/>
</dbReference>
<dbReference type="GO" id="GO:0005737">
    <property type="term" value="C:cytoplasm"/>
    <property type="evidence" value="ECO:0000318"/>
    <property type="project" value="GO_Central"/>
</dbReference>
<dbReference type="PANTHER" id="PTHR13812">
    <property type="entry name" value="KETIMINE REDUCTASE MU-CRYSTALLIN"/>
    <property type="match status" value="1"/>
</dbReference>
<dbReference type="InterPro" id="IPR036291">
    <property type="entry name" value="NAD(P)-bd_dom_sf"/>
</dbReference>
<accession>A0A1Y1I2S7</accession>
<dbReference type="SUPFAM" id="SSF51735">
    <property type="entry name" value="NAD(P)-binding Rossmann-fold domains"/>
    <property type="match status" value="1"/>
</dbReference>
<dbReference type="EMBL" id="DF237174">
    <property type="protein sequence ID" value="GAQ85224.1"/>
    <property type="molecule type" value="Genomic_DNA"/>
</dbReference>
<dbReference type="GO" id="GO:0019752">
    <property type="term" value="P:carboxylic acid metabolic process"/>
    <property type="evidence" value="ECO:0007669"/>
    <property type="project" value="UniProtKB-ARBA"/>
</dbReference>
<dbReference type="PIRSF" id="PIRSF001439">
    <property type="entry name" value="CryM"/>
    <property type="match status" value="1"/>
</dbReference>
<dbReference type="OMA" id="VKIVNVH"/>
<dbReference type="NCBIfam" id="NF004793">
    <property type="entry name" value="PRK06141.1"/>
    <property type="match status" value="1"/>
</dbReference>
<reference evidence="2 3" key="1">
    <citation type="journal article" date="2014" name="Nat. Commun.">
        <title>Klebsormidium flaccidum genome reveals primary factors for plant terrestrial adaptation.</title>
        <authorList>
            <person name="Hori K."/>
            <person name="Maruyama F."/>
            <person name="Fujisawa T."/>
            <person name="Togashi T."/>
            <person name="Yamamoto N."/>
            <person name="Seo M."/>
            <person name="Sato S."/>
            <person name="Yamada T."/>
            <person name="Mori H."/>
            <person name="Tajima N."/>
            <person name="Moriyama T."/>
            <person name="Ikeuchi M."/>
            <person name="Watanabe M."/>
            <person name="Wada H."/>
            <person name="Kobayashi K."/>
            <person name="Saito M."/>
            <person name="Masuda T."/>
            <person name="Sasaki-Sekimoto Y."/>
            <person name="Mashiguchi K."/>
            <person name="Awai K."/>
            <person name="Shimojima M."/>
            <person name="Masuda S."/>
            <person name="Iwai M."/>
            <person name="Nobusawa T."/>
            <person name="Narise T."/>
            <person name="Kondo S."/>
            <person name="Saito H."/>
            <person name="Sato R."/>
            <person name="Murakawa M."/>
            <person name="Ihara Y."/>
            <person name="Oshima-Yamada Y."/>
            <person name="Ohtaka K."/>
            <person name="Satoh M."/>
            <person name="Sonobe K."/>
            <person name="Ishii M."/>
            <person name="Ohtani R."/>
            <person name="Kanamori-Sato M."/>
            <person name="Honoki R."/>
            <person name="Miyazaki D."/>
            <person name="Mochizuki H."/>
            <person name="Umetsu J."/>
            <person name="Higashi K."/>
            <person name="Shibata D."/>
            <person name="Kamiya Y."/>
            <person name="Sato N."/>
            <person name="Nakamura Y."/>
            <person name="Tabata S."/>
            <person name="Ida S."/>
            <person name="Kurokawa K."/>
            <person name="Ohta H."/>
        </authorList>
    </citation>
    <scope>NUCLEOTIDE SEQUENCE [LARGE SCALE GENOMIC DNA]</scope>
    <source>
        <strain evidence="2 3">NIES-2285</strain>
    </source>
</reference>
<dbReference type="InterPro" id="IPR003462">
    <property type="entry name" value="ODC_Mu_crystall"/>
</dbReference>
<dbReference type="GO" id="GO:0016491">
    <property type="term" value="F:oxidoreductase activity"/>
    <property type="evidence" value="ECO:0007669"/>
    <property type="project" value="UniProtKB-ARBA"/>
</dbReference>
<comment type="similarity">
    <text evidence="1">Belongs to the ornithine cyclodeaminase/mu-crystallin family.</text>
</comment>
<organism evidence="2 3">
    <name type="scientific">Klebsormidium nitens</name>
    <name type="common">Green alga</name>
    <name type="synonym">Ulothrix nitens</name>
    <dbReference type="NCBI Taxonomy" id="105231"/>
    <lineage>
        <taxon>Eukaryota</taxon>
        <taxon>Viridiplantae</taxon>
        <taxon>Streptophyta</taxon>
        <taxon>Klebsormidiophyceae</taxon>
        <taxon>Klebsormidiales</taxon>
        <taxon>Klebsormidiaceae</taxon>
        <taxon>Klebsormidium</taxon>
    </lineage>
</organism>
<dbReference type="PANTHER" id="PTHR13812:SF19">
    <property type="entry name" value="KETIMINE REDUCTASE MU-CRYSTALLIN"/>
    <property type="match status" value="1"/>
</dbReference>
<evidence type="ECO:0000313" key="3">
    <source>
        <dbReference type="Proteomes" id="UP000054558"/>
    </source>
</evidence>
<dbReference type="AlphaFoldDB" id="A0A1Y1I2S7"/>
<protein>
    <submittedName>
        <fullName evidence="2">Ornithine cyclodeaminase</fullName>
    </submittedName>
</protein>
<evidence type="ECO:0000313" key="2">
    <source>
        <dbReference type="EMBL" id="GAQ85224.1"/>
    </source>
</evidence>
<dbReference type="Pfam" id="PF02423">
    <property type="entry name" value="OCD_Mu_crystall"/>
    <property type="match status" value="1"/>
</dbReference>
<dbReference type="OrthoDB" id="41492at2759"/>
<dbReference type="Proteomes" id="UP000054558">
    <property type="component" value="Unassembled WGS sequence"/>
</dbReference>
<keyword evidence="3" id="KW-1185">Reference proteome</keyword>
<evidence type="ECO:0000256" key="1">
    <source>
        <dbReference type="ARBA" id="ARBA00008903"/>
    </source>
</evidence>
<gene>
    <name evidence="2" type="ORF">KFL_002250040</name>
</gene>
<dbReference type="FunFam" id="3.40.50.720:FF:000311">
    <property type="entry name" value="Ornithine cyclodeaminase"/>
    <property type="match status" value="1"/>
</dbReference>
<proteinExistence type="inferred from homology"/>
<dbReference type="InterPro" id="IPR023401">
    <property type="entry name" value="ODC_N"/>
</dbReference>
<name>A0A1Y1I2S7_KLENI</name>
<sequence length="334" mass="35748">MKVFSKRDIDGLLDYDALINALNEAFASEHGVEAPGRQHYKLPEGLETGGERALLLMPAWDQAWDNPSGNESFIGVKTVTVFPDNSKNGLSAIAASYLLLSGNTGQPLACMDGTAITLWRTACTSALAARFLARTDSTQLLMVGAGALAPFLIRAHLTVRPSITRVNIWNRSRSRAETLASSLSSDPFLEGVGVSVASDLEAAAREADVISTATLSKEPITLGAWLKPGAHLDLVGAFTLDMRETDDEAVRRSTIFADRFDALRAEGGDVMIPYRAGVIDDTSFVADLAMLTRGAHPGRRSPNEITLFKSVGLALEDLACAKLLWRKAGDGSVT</sequence>
<dbReference type="Gene3D" id="3.30.1780.10">
    <property type="entry name" value="ornithine cyclodeaminase, domain 1"/>
    <property type="match status" value="1"/>
</dbReference>